<gene>
    <name evidence="2" type="ORF">LMG26845_01335</name>
</gene>
<evidence type="ECO:0000313" key="3">
    <source>
        <dbReference type="Proteomes" id="UP000507979"/>
    </source>
</evidence>
<keyword evidence="1" id="KW-0732">Signal</keyword>
<feature type="chain" id="PRO_5026886748" evidence="1">
    <location>
        <begin position="42"/>
        <end position="392"/>
    </location>
</feature>
<name>A0A6J4ZR44_9BURK</name>
<dbReference type="Proteomes" id="UP000507979">
    <property type="component" value="Unassembled WGS sequence"/>
</dbReference>
<evidence type="ECO:0000256" key="1">
    <source>
        <dbReference type="SAM" id="SignalP"/>
    </source>
</evidence>
<reference evidence="2 3" key="1">
    <citation type="submission" date="2020-04" db="EMBL/GenBank/DDBJ databases">
        <authorList>
            <person name="De Canck E."/>
        </authorList>
    </citation>
    <scope>NUCLEOTIDE SEQUENCE [LARGE SCALE GENOMIC DNA]</scope>
    <source>
        <strain evidence="2 3">LMG 26845</strain>
    </source>
</reference>
<dbReference type="EMBL" id="CADIJR010000008">
    <property type="protein sequence ID" value="CAB3634012.1"/>
    <property type="molecule type" value="Genomic_DNA"/>
</dbReference>
<keyword evidence="3" id="KW-1185">Reference proteome</keyword>
<protein>
    <submittedName>
        <fullName evidence="2">Uncharacterized protein</fullName>
    </submittedName>
</protein>
<organism evidence="2 3">
    <name type="scientific">Achromobacter insuavis</name>
    <dbReference type="NCBI Taxonomy" id="1287735"/>
    <lineage>
        <taxon>Bacteria</taxon>
        <taxon>Pseudomonadati</taxon>
        <taxon>Pseudomonadota</taxon>
        <taxon>Betaproteobacteria</taxon>
        <taxon>Burkholderiales</taxon>
        <taxon>Alcaligenaceae</taxon>
        <taxon>Achromobacter</taxon>
    </lineage>
</organism>
<proteinExistence type="predicted"/>
<sequence>MTPYAVFRVGRPPRRPLRSRAAGVLLLTCALALPGAAAAVAAGTPDVTVTAVSPARCMRILLQQQDDRLTLQSDYDATTQTVIPERSAGILSKEFRRVYDMLEENRRLDGRFDARMAILSHELLGPLLPSLRKAPCVIFEIQPTSMHFALDLLPVDGTPLFVQKPVAFRFAAAAGTPEGNAAPESRLSPAAPAAAAAAGARPRAAAFGPEARGLILRDPETDPDDGAGDVRRLYPGSTFQLTTTATPDMFARSRYDFLLISGEGVVSPTWGRPEKDENDAIGLGEDDMYPKDLQGAAFDLVYFDASQLGMSKAFVDAARRCGAHHYLAPIISNESGNSSTLMLRYFFGGTRQGEAPMEALYRARKRIYQEFEGKVNRTEQIYYAYPFRLYLL</sequence>
<dbReference type="AlphaFoldDB" id="A0A6J4ZR44"/>
<feature type="signal peptide" evidence="1">
    <location>
        <begin position="1"/>
        <end position="41"/>
    </location>
</feature>
<evidence type="ECO:0000313" key="2">
    <source>
        <dbReference type="EMBL" id="CAB3634012.1"/>
    </source>
</evidence>
<accession>A0A6J4ZR44</accession>